<protein>
    <submittedName>
        <fullName evidence="3">Uncharacterized protein</fullName>
    </submittedName>
</protein>
<dbReference type="Proteomes" id="UP000199423">
    <property type="component" value="Unassembled WGS sequence"/>
</dbReference>
<reference evidence="4" key="1">
    <citation type="submission" date="2016-10" db="EMBL/GenBank/DDBJ databases">
        <authorList>
            <person name="Varghese N."/>
            <person name="Submissions S."/>
        </authorList>
    </citation>
    <scope>NUCLEOTIDE SEQUENCE [LARGE SCALE GENOMIC DNA]</scope>
    <source>
        <strain evidence="4">DSM 1565</strain>
    </source>
</reference>
<evidence type="ECO:0000256" key="1">
    <source>
        <dbReference type="SAM" id="Phobius"/>
    </source>
</evidence>
<proteinExistence type="predicted"/>
<feature type="transmembrane region" description="Helical" evidence="1">
    <location>
        <begin position="31"/>
        <end position="54"/>
    </location>
</feature>
<sequence length="84" mass="8546">MKAFAACLVVAAGIVLGPAAANAYERVTDAALGGLAGAVVFGPVGLVAGGVIGYTAGPSIACKIGAKRCYHRARYNRDRDRPRN</sequence>
<name>A0A1I7NUH6_9HYPH</name>
<dbReference type="RefSeq" id="WP_092869207.1">
    <property type="nucleotide sequence ID" value="NZ_FPCH01000003.1"/>
</dbReference>
<dbReference type="EMBL" id="FPCH01000003">
    <property type="protein sequence ID" value="SFV38248.1"/>
    <property type="molecule type" value="Genomic_DNA"/>
</dbReference>
<keyword evidence="1" id="KW-0472">Membrane</keyword>
<keyword evidence="1" id="KW-1133">Transmembrane helix</keyword>
<accession>A0A1I7NUH6</accession>
<keyword evidence="4" id="KW-1185">Reference proteome</keyword>
<gene>
    <name evidence="3" type="ORF">SAMN04488557_3658</name>
</gene>
<feature type="chain" id="PRO_5011494003" evidence="2">
    <location>
        <begin position="24"/>
        <end position="84"/>
    </location>
</feature>
<evidence type="ECO:0000313" key="3">
    <source>
        <dbReference type="EMBL" id="SFV38248.1"/>
    </source>
</evidence>
<keyword evidence="2" id="KW-0732">Signal</keyword>
<evidence type="ECO:0000313" key="4">
    <source>
        <dbReference type="Proteomes" id="UP000199423"/>
    </source>
</evidence>
<feature type="signal peptide" evidence="2">
    <location>
        <begin position="1"/>
        <end position="23"/>
    </location>
</feature>
<dbReference type="AlphaFoldDB" id="A0A1I7NUH6"/>
<organism evidence="3 4">
    <name type="scientific">Hyphomicrobium facile</name>
    <dbReference type="NCBI Taxonomy" id="51670"/>
    <lineage>
        <taxon>Bacteria</taxon>
        <taxon>Pseudomonadati</taxon>
        <taxon>Pseudomonadota</taxon>
        <taxon>Alphaproteobacteria</taxon>
        <taxon>Hyphomicrobiales</taxon>
        <taxon>Hyphomicrobiaceae</taxon>
        <taxon>Hyphomicrobium</taxon>
    </lineage>
</organism>
<evidence type="ECO:0000256" key="2">
    <source>
        <dbReference type="SAM" id="SignalP"/>
    </source>
</evidence>
<keyword evidence="1" id="KW-0812">Transmembrane</keyword>